<organism evidence="1 2">
    <name type="scientific">Devosia sediminis</name>
    <dbReference type="NCBI Taxonomy" id="2798801"/>
    <lineage>
        <taxon>Bacteria</taxon>
        <taxon>Pseudomonadati</taxon>
        <taxon>Pseudomonadota</taxon>
        <taxon>Alphaproteobacteria</taxon>
        <taxon>Hyphomicrobiales</taxon>
        <taxon>Devosiaceae</taxon>
        <taxon>Devosia</taxon>
    </lineage>
</organism>
<evidence type="ECO:0000313" key="2">
    <source>
        <dbReference type="Proteomes" id="UP000602124"/>
    </source>
</evidence>
<keyword evidence="2" id="KW-1185">Reference proteome</keyword>
<proteinExistence type="predicted"/>
<comment type="caution">
    <text evidence="1">The sequence shown here is derived from an EMBL/GenBank/DDBJ whole genome shotgun (WGS) entry which is preliminary data.</text>
</comment>
<dbReference type="AlphaFoldDB" id="A0A934MMX5"/>
<protein>
    <submittedName>
        <fullName evidence="1">Uncharacterized protein</fullName>
    </submittedName>
</protein>
<accession>A0A934MMX5</accession>
<sequence>MRTIWPAATLAIAVTGYFAWSSYSAPTAHQTTLDDCHRLAGQVKALHESGGVISDDLLGEARTCSVSFGQDWAATGGEHAAALRAEGALRVP</sequence>
<reference evidence="1" key="1">
    <citation type="submission" date="2020-12" db="EMBL/GenBank/DDBJ databases">
        <title>Devosia sp. MSA67 isolated from Mo River.</title>
        <authorList>
            <person name="Ma F."/>
            <person name="Zi Z."/>
        </authorList>
    </citation>
    <scope>NUCLEOTIDE SEQUENCE</scope>
    <source>
        <strain evidence="1">MSA67</strain>
    </source>
</reference>
<dbReference type="RefSeq" id="WP_198877342.1">
    <property type="nucleotide sequence ID" value="NZ_JAEKMH010000003.1"/>
</dbReference>
<name>A0A934MMX5_9HYPH</name>
<evidence type="ECO:0000313" key="1">
    <source>
        <dbReference type="EMBL" id="MBJ3786166.1"/>
    </source>
</evidence>
<gene>
    <name evidence="1" type="ORF">JEQ47_15690</name>
</gene>
<dbReference type="Proteomes" id="UP000602124">
    <property type="component" value="Unassembled WGS sequence"/>
</dbReference>
<dbReference type="EMBL" id="JAEKMH010000003">
    <property type="protein sequence ID" value="MBJ3786166.1"/>
    <property type="molecule type" value="Genomic_DNA"/>
</dbReference>